<name>A0LF25_SYNFM</name>
<gene>
    <name evidence="1" type="ordered locus">Sfum_0327</name>
</gene>
<dbReference type="KEGG" id="sfu:Sfum_0327"/>
<accession>A0LF25</accession>
<organism evidence="1 2">
    <name type="scientific">Syntrophobacter fumaroxidans (strain DSM 10017 / MPOB)</name>
    <dbReference type="NCBI Taxonomy" id="335543"/>
    <lineage>
        <taxon>Bacteria</taxon>
        <taxon>Pseudomonadati</taxon>
        <taxon>Thermodesulfobacteriota</taxon>
        <taxon>Syntrophobacteria</taxon>
        <taxon>Syntrophobacterales</taxon>
        <taxon>Syntrophobacteraceae</taxon>
        <taxon>Syntrophobacter</taxon>
    </lineage>
</organism>
<evidence type="ECO:0000313" key="2">
    <source>
        <dbReference type="Proteomes" id="UP000001784"/>
    </source>
</evidence>
<evidence type="ECO:0000313" key="1">
    <source>
        <dbReference type="EMBL" id="ABK16027.1"/>
    </source>
</evidence>
<dbReference type="HOGENOM" id="CLU_2511512_0_0_7"/>
<sequence>MNSTRLADASCGVAVGKIVPVWENRAGKQEESVFREISPCKAAAKKCSGRRVAHRTSFRWSLVEGNPARLSGQPRYALHNDCVAE</sequence>
<proteinExistence type="predicted"/>
<dbReference type="Proteomes" id="UP000001784">
    <property type="component" value="Chromosome"/>
</dbReference>
<reference evidence="1 2" key="1">
    <citation type="submission" date="2006-10" db="EMBL/GenBank/DDBJ databases">
        <title>Complete sequence of Syntrophobacter fumaroxidans MPOB.</title>
        <authorList>
            <consortium name="US DOE Joint Genome Institute"/>
            <person name="Copeland A."/>
            <person name="Lucas S."/>
            <person name="Lapidus A."/>
            <person name="Barry K."/>
            <person name="Detter J.C."/>
            <person name="Glavina del Rio T."/>
            <person name="Hammon N."/>
            <person name="Israni S."/>
            <person name="Pitluck S."/>
            <person name="Goltsman E.G."/>
            <person name="Martinez M."/>
            <person name="Schmutz J."/>
            <person name="Larimer F."/>
            <person name="Land M."/>
            <person name="Hauser L."/>
            <person name="Kyrpides N."/>
            <person name="Kim E."/>
            <person name="Boone D.R."/>
            <person name="Brockman F."/>
            <person name="Culley D."/>
            <person name="Ferry J."/>
            <person name="Gunsalus R."/>
            <person name="McInerney M.J."/>
            <person name="Morrison M."/>
            <person name="Plugge C."/>
            <person name="Rohlin L."/>
            <person name="Scholten J."/>
            <person name="Sieber J."/>
            <person name="Stams A.J.M."/>
            <person name="Worm P."/>
            <person name="Henstra A.M."/>
            <person name="Richardson P."/>
        </authorList>
    </citation>
    <scope>NUCLEOTIDE SEQUENCE [LARGE SCALE GENOMIC DNA]</scope>
    <source>
        <strain evidence="2">DSM 10017 / MPOB</strain>
    </source>
</reference>
<keyword evidence="2" id="KW-1185">Reference proteome</keyword>
<dbReference type="AlphaFoldDB" id="A0LF25"/>
<protein>
    <submittedName>
        <fullName evidence="1">Uncharacterized protein</fullName>
    </submittedName>
</protein>
<dbReference type="EMBL" id="CP000478">
    <property type="protein sequence ID" value="ABK16027.1"/>
    <property type="molecule type" value="Genomic_DNA"/>
</dbReference>
<dbReference type="InParanoid" id="A0LF25"/>